<organism evidence="1 2">
    <name type="scientific">Lithospermum erythrorhizon</name>
    <name type="common">Purple gromwell</name>
    <name type="synonym">Lithospermum officinale var. erythrorhizon</name>
    <dbReference type="NCBI Taxonomy" id="34254"/>
    <lineage>
        <taxon>Eukaryota</taxon>
        <taxon>Viridiplantae</taxon>
        <taxon>Streptophyta</taxon>
        <taxon>Embryophyta</taxon>
        <taxon>Tracheophyta</taxon>
        <taxon>Spermatophyta</taxon>
        <taxon>Magnoliopsida</taxon>
        <taxon>eudicotyledons</taxon>
        <taxon>Gunneridae</taxon>
        <taxon>Pentapetalae</taxon>
        <taxon>asterids</taxon>
        <taxon>lamiids</taxon>
        <taxon>Boraginales</taxon>
        <taxon>Boraginaceae</taxon>
        <taxon>Boraginoideae</taxon>
        <taxon>Lithospermeae</taxon>
        <taxon>Lithospermum</taxon>
    </lineage>
</organism>
<evidence type="ECO:0000313" key="1">
    <source>
        <dbReference type="EMBL" id="GAA0154295.1"/>
    </source>
</evidence>
<proteinExistence type="predicted"/>
<name>A0AAV3PVD3_LITER</name>
<accession>A0AAV3PVD3</accession>
<dbReference type="EMBL" id="BAABME010002364">
    <property type="protein sequence ID" value="GAA0154295.1"/>
    <property type="molecule type" value="Genomic_DNA"/>
</dbReference>
<comment type="caution">
    <text evidence="1">The sequence shown here is derived from an EMBL/GenBank/DDBJ whole genome shotgun (WGS) entry which is preliminary data.</text>
</comment>
<evidence type="ECO:0000313" key="2">
    <source>
        <dbReference type="Proteomes" id="UP001454036"/>
    </source>
</evidence>
<sequence>MLQIKKFKNALGKYGGAERSISGPEKGIDDSELMALVTAGHLPKNYALTKKVMGDFALQGMELYSPSGIDENKLGL</sequence>
<dbReference type="Proteomes" id="UP001454036">
    <property type="component" value="Unassembled WGS sequence"/>
</dbReference>
<reference evidence="1 2" key="1">
    <citation type="submission" date="2024-01" db="EMBL/GenBank/DDBJ databases">
        <title>The complete chloroplast genome sequence of Lithospermum erythrorhizon: insights into the phylogenetic relationship among Boraginaceae species and the maternal lineages of purple gromwells.</title>
        <authorList>
            <person name="Okada T."/>
            <person name="Watanabe K."/>
        </authorList>
    </citation>
    <scope>NUCLEOTIDE SEQUENCE [LARGE SCALE GENOMIC DNA]</scope>
</reference>
<gene>
    <name evidence="1" type="ORF">LIER_12321</name>
</gene>
<keyword evidence="2" id="KW-1185">Reference proteome</keyword>
<dbReference type="AlphaFoldDB" id="A0AAV3PVD3"/>
<protein>
    <submittedName>
        <fullName evidence="1">Uncharacterized protein</fullName>
    </submittedName>
</protein>